<keyword evidence="6 10" id="KW-0804">Transcription</keyword>
<evidence type="ECO:0000256" key="1">
    <source>
        <dbReference type="ARBA" id="ARBA00005565"/>
    </source>
</evidence>
<dbReference type="CDD" id="cd06223">
    <property type="entry name" value="PRTases_typeI"/>
    <property type="match status" value="1"/>
</dbReference>
<comment type="function">
    <text evidence="7 10">Regulates transcriptional attenuation of the pyrimidine nucleotide (pyr) operon by binding in a uridine-dependent manner to specific sites on pyr mRNA. This disrupts an antiterminator hairpin in the RNA and favors formation of a downstream transcription terminator, leading to a reduced expression of downstream genes.</text>
</comment>
<keyword evidence="4 10" id="KW-0808">Transferase</keyword>
<comment type="subunit">
    <text evidence="9 10">Homodimer and homohexamer; in equilibrium.</text>
</comment>
<keyword evidence="10" id="KW-0694">RNA-binding</keyword>
<reference evidence="12 13" key="1">
    <citation type="submission" date="2020-07" db="EMBL/GenBank/DDBJ databases">
        <authorList>
            <person name="Criscuolo A."/>
        </authorList>
    </citation>
    <scope>NUCLEOTIDE SEQUENCE [LARGE SCALE GENOMIC DNA]</scope>
    <source>
        <strain evidence="13">CIP 111030</strain>
    </source>
</reference>
<feature type="short sequence motif" description="PRPP-binding" evidence="10">
    <location>
        <begin position="96"/>
        <end position="108"/>
    </location>
</feature>
<evidence type="ECO:0000256" key="5">
    <source>
        <dbReference type="ARBA" id="ARBA00023015"/>
    </source>
</evidence>
<feature type="domain" description="Phosphoribosyltransferase" evidence="11">
    <location>
        <begin position="12"/>
        <end position="154"/>
    </location>
</feature>
<dbReference type="Pfam" id="PF00156">
    <property type="entry name" value="Pribosyltran"/>
    <property type="match status" value="1"/>
</dbReference>
<accession>A0A6V7RFK2</accession>
<evidence type="ECO:0000256" key="9">
    <source>
        <dbReference type="ARBA" id="ARBA00063792"/>
    </source>
</evidence>
<keyword evidence="2 10" id="KW-0806">Transcription termination</keyword>
<dbReference type="PANTHER" id="PTHR11608:SF0">
    <property type="entry name" value="BIFUNCTIONAL PROTEIN PYRR"/>
    <property type="match status" value="1"/>
</dbReference>
<dbReference type="HAMAP" id="MF_01219">
    <property type="entry name" value="PyrR"/>
    <property type="match status" value="1"/>
</dbReference>
<evidence type="ECO:0000256" key="6">
    <source>
        <dbReference type="ARBA" id="ARBA00023163"/>
    </source>
</evidence>
<dbReference type="InterPro" id="IPR000836">
    <property type="entry name" value="PRTase_dom"/>
</dbReference>
<evidence type="ECO:0000313" key="12">
    <source>
        <dbReference type="EMBL" id="CAD2075954.1"/>
    </source>
</evidence>
<evidence type="ECO:0000256" key="2">
    <source>
        <dbReference type="ARBA" id="ARBA00022472"/>
    </source>
</evidence>
<keyword evidence="5 10" id="KW-0805">Transcription regulation</keyword>
<organism evidence="12 13">
    <name type="scientific">Phocicoccus schoeneichii</name>
    <dbReference type="NCBI Taxonomy" id="1812261"/>
    <lineage>
        <taxon>Bacteria</taxon>
        <taxon>Bacillati</taxon>
        <taxon>Bacillota</taxon>
        <taxon>Bacilli</taxon>
        <taxon>Bacillales</taxon>
        <taxon>Salinicoccaceae</taxon>
        <taxon>Phocicoccus</taxon>
    </lineage>
</organism>
<dbReference type="NCBIfam" id="NF003548">
    <property type="entry name" value="PRK05205.1-4"/>
    <property type="match status" value="1"/>
</dbReference>
<dbReference type="GO" id="GO:0003723">
    <property type="term" value="F:RNA binding"/>
    <property type="evidence" value="ECO:0007669"/>
    <property type="project" value="UniProtKB-UniRule"/>
</dbReference>
<evidence type="ECO:0000256" key="7">
    <source>
        <dbReference type="ARBA" id="ARBA00053556"/>
    </source>
</evidence>
<dbReference type="EMBL" id="CAJEWE010000010">
    <property type="protein sequence ID" value="CAD2075954.1"/>
    <property type="molecule type" value="Genomic_DNA"/>
</dbReference>
<dbReference type="Proteomes" id="UP000521032">
    <property type="component" value="Unassembled WGS sequence"/>
</dbReference>
<evidence type="ECO:0000256" key="10">
    <source>
        <dbReference type="HAMAP-Rule" id="MF_01219"/>
    </source>
</evidence>
<dbReference type="PANTHER" id="PTHR11608">
    <property type="entry name" value="BIFUNCTIONAL PROTEIN PYRR"/>
    <property type="match status" value="1"/>
</dbReference>
<comment type="caution">
    <text evidence="12">The sequence shown here is derived from an EMBL/GenBank/DDBJ whole genome shotgun (WGS) entry which is preliminary data.</text>
</comment>
<dbReference type="EC" id="2.4.2.9" evidence="10"/>
<evidence type="ECO:0000256" key="8">
    <source>
        <dbReference type="ARBA" id="ARBA00056018"/>
    </source>
</evidence>
<comment type="similarity">
    <text evidence="1 10">Belongs to the purine/pyrimidine phosphoribosyltransferase family. PyrR subfamily.</text>
</comment>
<keyword evidence="3 10" id="KW-0328">Glycosyltransferase</keyword>
<dbReference type="NCBIfam" id="NF003549">
    <property type="entry name" value="PRK05205.1-5"/>
    <property type="match status" value="1"/>
</dbReference>
<keyword evidence="13" id="KW-1185">Reference proteome</keyword>
<dbReference type="AlphaFoldDB" id="A0A6V7RFK2"/>
<name>A0A6V7RFK2_9BACL</name>
<protein>
    <recommendedName>
        <fullName evidence="10">Bifunctional protein PyrR</fullName>
    </recommendedName>
    <domain>
        <recommendedName>
            <fullName evidence="10">Pyrimidine operon regulatory protein</fullName>
        </recommendedName>
    </domain>
    <domain>
        <recommendedName>
            <fullName evidence="10">Uracil phosphoribosyltransferase</fullName>
            <shortName evidence="10">UPRTase</shortName>
            <ecNumber evidence="10">2.4.2.9</ecNumber>
        </recommendedName>
    </domain>
</protein>
<evidence type="ECO:0000313" key="13">
    <source>
        <dbReference type="Proteomes" id="UP000521032"/>
    </source>
</evidence>
<dbReference type="InterPro" id="IPR050137">
    <property type="entry name" value="PyrR_bifunctional"/>
</dbReference>
<dbReference type="GO" id="GO:0004845">
    <property type="term" value="F:uracil phosphoribosyltransferase activity"/>
    <property type="evidence" value="ECO:0007669"/>
    <property type="project" value="UniProtKB-UniRule"/>
</dbReference>
<evidence type="ECO:0000256" key="4">
    <source>
        <dbReference type="ARBA" id="ARBA00022679"/>
    </source>
</evidence>
<comment type="catalytic activity">
    <reaction evidence="10">
        <text>UMP + diphosphate = 5-phospho-alpha-D-ribose 1-diphosphate + uracil</text>
        <dbReference type="Rhea" id="RHEA:13017"/>
        <dbReference type="ChEBI" id="CHEBI:17568"/>
        <dbReference type="ChEBI" id="CHEBI:33019"/>
        <dbReference type="ChEBI" id="CHEBI:57865"/>
        <dbReference type="ChEBI" id="CHEBI:58017"/>
        <dbReference type="EC" id="2.4.2.9"/>
    </reaction>
</comment>
<dbReference type="SUPFAM" id="SSF53271">
    <property type="entry name" value="PRTase-like"/>
    <property type="match status" value="1"/>
</dbReference>
<dbReference type="FunFam" id="3.40.50.2020:FF:000020">
    <property type="entry name" value="Bifunctional protein PyrR"/>
    <property type="match status" value="1"/>
</dbReference>
<dbReference type="Gene3D" id="3.40.50.2020">
    <property type="match status" value="1"/>
</dbReference>
<evidence type="ECO:0000256" key="3">
    <source>
        <dbReference type="ARBA" id="ARBA00022676"/>
    </source>
</evidence>
<sequence length="173" mass="19705">MLEKRTILDEVGVNRALTRMSHEILERYKGSDDVIVLGIKRRGEFLAERIQEKIESIEGVKVPQGTIDITHFRDDAKRDLNAQGVEIETDLNNKHVVLVDDVLQTGRTIRASIDAVLQYARPQRISLAVLVDRGHRELPIRPDYVGKNIPTRRDENVSVNIEEVDGETRVFIS</sequence>
<dbReference type="GO" id="GO:0006353">
    <property type="term" value="P:DNA-templated transcription termination"/>
    <property type="evidence" value="ECO:0007669"/>
    <property type="project" value="UniProtKB-UniRule"/>
</dbReference>
<proteinExistence type="inferred from homology"/>
<evidence type="ECO:0000259" key="11">
    <source>
        <dbReference type="Pfam" id="PF00156"/>
    </source>
</evidence>
<comment type="function">
    <text evidence="8 10">Also displays a weak uracil phosphoribosyltransferase activity which is not physiologically significant.</text>
</comment>
<dbReference type="InterPro" id="IPR029057">
    <property type="entry name" value="PRTase-like"/>
</dbReference>
<dbReference type="InterPro" id="IPR023050">
    <property type="entry name" value="PyrR"/>
</dbReference>
<gene>
    <name evidence="10 12" type="primary">pyrR</name>
    <name evidence="12" type="ORF">JEOSCH030_00945</name>
</gene>